<comment type="caution">
    <text evidence="3">The sequence shown here is derived from an EMBL/GenBank/DDBJ whole genome shotgun (WGS) entry which is preliminary data.</text>
</comment>
<feature type="coiled-coil region" evidence="1">
    <location>
        <begin position="719"/>
        <end position="746"/>
    </location>
</feature>
<feature type="coiled-coil region" evidence="1">
    <location>
        <begin position="629"/>
        <end position="663"/>
    </location>
</feature>
<accession>A0A1Q9CNT8</accession>
<dbReference type="PANTHER" id="PTHR47548:SF1">
    <property type="entry name" value="S-ADENOSYL-L-METHIONINE-DEPENDENT METHYLTRANSFERASES SUPERFAMILY PROTEIN"/>
    <property type="match status" value="1"/>
</dbReference>
<evidence type="ECO:0000256" key="1">
    <source>
        <dbReference type="SAM" id="Coils"/>
    </source>
</evidence>
<evidence type="ECO:0000313" key="4">
    <source>
        <dbReference type="Proteomes" id="UP000186817"/>
    </source>
</evidence>
<dbReference type="Gene3D" id="2.40.50.1070">
    <property type="match status" value="1"/>
</dbReference>
<dbReference type="Proteomes" id="UP000186817">
    <property type="component" value="Unassembled WGS sequence"/>
</dbReference>
<feature type="compositionally biased region" description="Basic residues" evidence="2">
    <location>
        <begin position="22"/>
        <end position="32"/>
    </location>
</feature>
<keyword evidence="3" id="KW-0489">Methyltransferase</keyword>
<dbReference type="InterPro" id="IPR053304">
    <property type="entry name" value="RNA_M5U_MTase"/>
</dbReference>
<keyword evidence="1" id="KW-0175">Coiled coil</keyword>
<reference evidence="3 4" key="1">
    <citation type="submission" date="2016-02" db="EMBL/GenBank/DDBJ databases">
        <title>Genome analysis of coral dinoflagellate symbionts highlights evolutionary adaptations to a symbiotic lifestyle.</title>
        <authorList>
            <person name="Aranda M."/>
            <person name="Li Y."/>
            <person name="Liew Y.J."/>
            <person name="Baumgarten S."/>
            <person name="Simakov O."/>
            <person name="Wilson M."/>
            <person name="Piel J."/>
            <person name="Ashoor H."/>
            <person name="Bougouffa S."/>
            <person name="Bajic V.B."/>
            <person name="Ryu T."/>
            <person name="Ravasi T."/>
            <person name="Bayer T."/>
            <person name="Micklem G."/>
            <person name="Kim H."/>
            <person name="Bhak J."/>
            <person name="Lajeunesse T.C."/>
            <person name="Voolstra C.R."/>
        </authorList>
    </citation>
    <scope>NUCLEOTIDE SEQUENCE [LARGE SCALE GENOMIC DNA]</scope>
    <source>
        <strain evidence="3 4">CCMP2467</strain>
    </source>
</reference>
<evidence type="ECO:0000313" key="3">
    <source>
        <dbReference type="EMBL" id="OLP84527.1"/>
    </source>
</evidence>
<protein>
    <submittedName>
        <fullName evidence="3">Putative RNA methyltransferase pc1998</fullName>
    </submittedName>
</protein>
<feature type="region of interest" description="Disordered" evidence="2">
    <location>
        <begin position="299"/>
        <end position="344"/>
    </location>
</feature>
<gene>
    <name evidence="3" type="ORF">AK812_SmicGene34586</name>
</gene>
<dbReference type="OrthoDB" id="411681at2759"/>
<feature type="region of interest" description="Disordered" evidence="2">
    <location>
        <begin position="1"/>
        <end position="32"/>
    </location>
</feature>
<name>A0A1Q9CNT8_SYMMI</name>
<organism evidence="3 4">
    <name type="scientific">Symbiodinium microadriaticum</name>
    <name type="common">Dinoflagellate</name>
    <name type="synonym">Zooxanthella microadriatica</name>
    <dbReference type="NCBI Taxonomy" id="2951"/>
    <lineage>
        <taxon>Eukaryota</taxon>
        <taxon>Sar</taxon>
        <taxon>Alveolata</taxon>
        <taxon>Dinophyceae</taxon>
        <taxon>Suessiales</taxon>
        <taxon>Symbiodiniaceae</taxon>
        <taxon>Symbiodinium</taxon>
    </lineage>
</organism>
<sequence length="1273" mass="139134">MAKRKRPGKAQPTKTRTQLNNARKRAAKKRAKQQAKLVDPSLVYIQNPLGAPTVVRAKGWFADLGKKLSLRLGPLEGWRTSAKLAVRASGASGAKIGLFVPKSHDVVPINGCAAHHVSINTALEAISTACKAARIRGYDEDKGEGDLRYVKLEVQRSSELVQVTLVWHASSQEEAGKPLRKLVTALQQHELSSETELDDAVHCPTNSFSSPPASAIKSLALLFWLSSASNDAKSSGASVTEPRHAVTAGVPGADGVEGVVGAIDCVDPGEETSEVRPFDYLTQGLHMLLSEVQAQEQRNASLAESRAAQRLANEAPSGGSDGPAFSTGYSKIYNKGPGPPDRTRTKAKVQRISNHNKAVFERVFKHLQPGQLFFGGVSVRIPETLGCLDRCIADSTLLATYSRWYSIWANFHAADKHTSRILALEKEAWVQLAGRKRWLREPLQRSAVPYHCELCFPPFVFRQANLCAFERIVSAVRRFVPFGSAVVELYAGVGTIGLHLADVAGSLVCSDENPFNRACFRRSLKSLPPDLQLARVVRRSGTRHPGVLAGNDALLLGHCATRSSVRRPGIVVCRELVSKINLSKEHVARCREQLQELAWKLQGQKHDLQLLRITGGSKIADCNMMAEEARKLSLEEQNLCEEVERLKQALERAESEARAVHGDEDSLPIDLVLPRRLGKLQEGSRCWEDLIQFRQGRADELRKEASTTELRNEFFRSRAMALQEEAARLRLASRKATEALALAKEEVRWAQRCRQKLGYVSGDAASQVDSIPAADVVIVDPPRKGMEDTVLDALTRPPKRKSVKPYRLIYVSCGFPAFCRDAEKLMQHGWTVLHAEGFVLFPGSDRIILRRSASSKEPERRAPSKTEWCSFALVTAVPQQRLTPSSLLVMIAPPRLRDSDQTCVLAMAWEVVGGGDKGGILVRSGQATSSDQLSERLSTGARVEELELVGERLHYKLVSGAGPAEGWVSLSLKDKRLLQRVGEKPKADVSEGDLREGDYYVTLGILFKKLGTDPEKASITKLKRSVGSVVHTTGKVWRGSGGGYWVELDISSGDSGAGEKPGYVMIDASGFGTPGPCLQKASKEDGPILLLKAKPKPGSEVKAWDDGSLDKEFLVLSKTTIAEVRVILGMLFKIAKSESITVLSKDGGQLAPETNVGEAGFRSGDDCAFEHAEGKSMRLVVMSPLEEGVKLTDLDIKNDWTVGQVRKLLCSITGLKESSMIMARGKMGERVGEDAQLNLSHLVADCGYKEGDEIGFIYMGDTEGDLKAFLAKQ</sequence>
<dbReference type="GO" id="GO:0008168">
    <property type="term" value="F:methyltransferase activity"/>
    <property type="evidence" value="ECO:0007669"/>
    <property type="project" value="UniProtKB-KW"/>
</dbReference>
<evidence type="ECO:0000256" key="2">
    <source>
        <dbReference type="SAM" id="MobiDB-lite"/>
    </source>
</evidence>
<keyword evidence="3" id="KW-0808">Transferase</keyword>
<dbReference type="Gene3D" id="3.40.50.150">
    <property type="entry name" value="Vaccinia Virus protein VP39"/>
    <property type="match status" value="2"/>
</dbReference>
<dbReference type="AlphaFoldDB" id="A0A1Q9CNT8"/>
<feature type="compositionally biased region" description="Polar residues" evidence="2">
    <location>
        <begin position="12"/>
        <end position="21"/>
    </location>
</feature>
<dbReference type="PANTHER" id="PTHR47548">
    <property type="entry name" value="BNAA06G32370D PROTEIN"/>
    <property type="match status" value="1"/>
</dbReference>
<dbReference type="InterPro" id="IPR029063">
    <property type="entry name" value="SAM-dependent_MTases_sf"/>
</dbReference>
<dbReference type="EMBL" id="LSRX01001034">
    <property type="protein sequence ID" value="OLP84527.1"/>
    <property type="molecule type" value="Genomic_DNA"/>
</dbReference>
<dbReference type="GO" id="GO:0032259">
    <property type="term" value="P:methylation"/>
    <property type="evidence" value="ECO:0007669"/>
    <property type="project" value="UniProtKB-KW"/>
</dbReference>
<proteinExistence type="predicted"/>
<keyword evidence="4" id="KW-1185">Reference proteome</keyword>
<dbReference type="SUPFAM" id="SSF53335">
    <property type="entry name" value="S-adenosyl-L-methionine-dependent methyltransferases"/>
    <property type="match status" value="1"/>
</dbReference>